<feature type="transmembrane region" description="Helical" evidence="13">
    <location>
        <begin position="262"/>
        <end position="285"/>
    </location>
</feature>
<dbReference type="PROSITE" id="PS00154">
    <property type="entry name" value="ATPASE_E1_E2"/>
    <property type="match status" value="1"/>
</dbReference>
<dbReference type="FunFam" id="3.40.1110.10:FF:000005">
    <property type="entry name" value="Plasma membrane ATPase"/>
    <property type="match status" value="1"/>
</dbReference>
<dbReference type="SUPFAM" id="SSF81653">
    <property type="entry name" value="Calcium ATPase, transduction domain A"/>
    <property type="match status" value="1"/>
</dbReference>
<keyword evidence="7" id="KW-0067">ATP-binding</keyword>
<keyword evidence="6" id="KW-0547">Nucleotide-binding</keyword>
<evidence type="ECO:0000256" key="7">
    <source>
        <dbReference type="ARBA" id="ARBA00022840"/>
    </source>
</evidence>
<name>A0A1Y6CUX9_9PROT</name>
<dbReference type="SFLD" id="SFLDF00027">
    <property type="entry name" value="p-type_atpase"/>
    <property type="match status" value="1"/>
</dbReference>
<proteinExistence type="inferred from homology"/>
<evidence type="ECO:0000256" key="1">
    <source>
        <dbReference type="ARBA" id="ARBA00004141"/>
    </source>
</evidence>
<sequence length="819" mass="87869">MAQDQRTAETPNDAPPAGAGPGEAQGLSEAEAARRLAQYGENALAEHHVGALERLLRFFWGPIPWMIEIAALLSALLGHWGDLAIILAMLFINAGVGFWQEFKADNAIALLKQRLALKARVRRDGAWKDIEARLLVPGDLVLVQLGNVVPADLELTGGDYLSVDQSALTGESLPVDKKVGDPAYSGSIAKQGEMTGVVTATGMKTYFGKTAHLVEQARSVSHFQRAVLRIGNFLILVTVGLVLVIGLAALFRRDPLLETLQFALILTVASIPVALPAVLSVTMAVGAEQLARLKAIVSRLVSIEEMAGMDVLCSDKTGTLTKNELTLGEPQPAPGVEAGELLLAAALASRREGPDAIDAAILAGLPAGRSLDGYAVRKFLPFDPVSKRAEAEIDGDGRRFSVAKGAPQVIVELCAPDDGQRKAIAARVDRDAEKGFRTLGVARRDEAGGWRFLGLVPLFDPPRDDSAETIAATRAMGVDIKMVTGDHEAIAKEIAGKLKLGQNIVVAEDAFGKDGAAPALSRIVEADGFARVFPEHKFGIVKVLQGAGHIVGMTGDGVNDAPALKQADIGIAVSGATDAARAAADLVLTAPGLSVITTAIEEARRIFERMTGYAIYRIAETMRLLLFMTASILIFNFYPVTAIMVVLLALLNDLPIMMIAYDNAPVAPRPVRWDMARVLVIASVLGIYGVIESFGLFWIVRDYLQLSQPVVQALIFLKLLVSGHMTIYLTRNSGPVWERPWPSWKLVVPAELTQLAGTLVVVYGLFMAPTGWRLALLVWAYALVSFLVASGVKIATYRLMNHHVRPSRHLARVESHVSA</sequence>
<dbReference type="GO" id="GO:0016887">
    <property type="term" value="F:ATP hydrolysis activity"/>
    <property type="evidence" value="ECO:0007669"/>
    <property type="project" value="InterPro"/>
</dbReference>
<dbReference type="PANTHER" id="PTHR42861">
    <property type="entry name" value="CALCIUM-TRANSPORTING ATPASE"/>
    <property type="match status" value="1"/>
</dbReference>
<dbReference type="Gene3D" id="3.40.1110.10">
    <property type="entry name" value="Calcium-transporting ATPase, cytoplasmic domain N"/>
    <property type="match status" value="1"/>
</dbReference>
<evidence type="ECO:0000259" key="14">
    <source>
        <dbReference type="SMART" id="SM00831"/>
    </source>
</evidence>
<dbReference type="Gene3D" id="2.70.150.10">
    <property type="entry name" value="Calcium-transporting ATPase, cytoplasmic transduction domain A"/>
    <property type="match status" value="1"/>
</dbReference>
<keyword evidence="11 13" id="KW-0472">Membrane</keyword>
<dbReference type="GO" id="GO:0120029">
    <property type="term" value="P:proton export across plasma membrane"/>
    <property type="evidence" value="ECO:0007669"/>
    <property type="project" value="InterPro"/>
</dbReference>
<evidence type="ECO:0000313" key="15">
    <source>
        <dbReference type="EMBL" id="SMF81182.1"/>
    </source>
</evidence>
<evidence type="ECO:0000256" key="2">
    <source>
        <dbReference type="ARBA" id="ARBA00008804"/>
    </source>
</evidence>
<feature type="transmembrane region" description="Helical" evidence="13">
    <location>
        <begin position="676"/>
        <end position="699"/>
    </location>
</feature>
<evidence type="ECO:0000256" key="13">
    <source>
        <dbReference type="SAM" id="Phobius"/>
    </source>
</evidence>
<feature type="transmembrane region" description="Helical" evidence="13">
    <location>
        <begin position="83"/>
        <end position="102"/>
    </location>
</feature>
<evidence type="ECO:0000256" key="12">
    <source>
        <dbReference type="SAM" id="MobiDB-lite"/>
    </source>
</evidence>
<evidence type="ECO:0000256" key="10">
    <source>
        <dbReference type="ARBA" id="ARBA00022989"/>
    </source>
</evidence>
<dbReference type="InterPro" id="IPR023299">
    <property type="entry name" value="ATPase_P-typ_cyto_dom_N"/>
</dbReference>
<dbReference type="Gene3D" id="1.20.1110.10">
    <property type="entry name" value="Calcium-transporting ATPase, transmembrane domain"/>
    <property type="match status" value="1"/>
</dbReference>
<dbReference type="Pfam" id="PF00122">
    <property type="entry name" value="E1-E2_ATPase"/>
    <property type="match status" value="1"/>
</dbReference>
<dbReference type="InterPro" id="IPR008250">
    <property type="entry name" value="ATPase_P-typ_transduc_dom_A_sf"/>
</dbReference>
<reference evidence="15 16" key="1">
    <citation type="submission" date="2017-04" db="EMBL/GenBank/DDBJ databases">
        <authorList>
            <person name="Afonso C.L."/>
            <person name="Miller P.J."/>
            <person name="Scott M.A."/>
            <person name="Spackman E."/>
            <person name="Goraichik I."/>
            <person name="Dimitrov K.M."/>
            <person name="Suarez D.L."/>
            <person name="Swayne D.E."/>
        </authorList>
    </citation>
    <scope>NUCLEOTIDE SEQUENCE [LARGE SCALE GENOMIC DNA]</scope>
    <source>
        <strain evidence="15 16">USBA 355</strain>
    </source>
</reference>
<comment type="similarity">
    <text evidence="2">Belongs to the cation transport ATPase (P-type) (TC 3.A.3) family. Type IIIA subfamily.</text>
</comment>
<keyword evidence="16" id="KW-1185">Reference proteome</keyword>
<dbReference type="InterPro" id="IPR001757">
    <property type="entry name" value="P_typ_ATPase"/>
</dbReference>
<dbReference type="Pfam" id="PF00702">
    <property type="entry name" value="Hydrolase"/>
    <property type="match status" value="1"/>
</dbReference>
<dbReference type="InterPro" id="IPR006534">
    <property type="entry name" value="P-type_ATPase_IIIA"/>
</dbReference>
<comment type="subcellular location">
    <subcellularLocation>
        <location evidence="1">Membrane</location>
        <topology evidence="1">Multi-pass membrane protein</topology>
    </subcellularLocation>
</comment>
<dbReference type="InterPro" id="IPR018303">
    <property type="entry name" value="ATPase_P-typ_P_site"/>
</dbReference>
<feature type="transmembrane region" description="Helical" evidence="13">
    <location>
        <begin position="752"/>
        <end position="772"/>
    </location>
</feature>
<dbReference type="EMBL" id="FWZX01000043">
    <property type="protein sequence ID" value="SMF81182.1"/>
    <property type="molecule type" value="Genomic_DNA"/>
</dbReference>
<dbReference type="SFLD" id="SFLDS00003">
    <property type="entry name" value="Haloacid_Dehalogenase"/>
    <property type="match status" value="1"/>
</dbReference>
<dbReference type="InterPro" id="IPR023298">
    <property type="entry name" value="ATPase_P-typ_TM_dom_sf"/>
</dbReference>
<feature type="transmembrane region" description="Helical" evidence="13">
    <location>
        <begin position="58"/>
        <end position="77"/>
    </location>
</feature>
<dbReference type="SFLD" id="SFLDG00002">
    <property type="entry name" value="C1.7:_P-type_atpase_like"/>
    <property type="match status" value="1"/>
</dbReference>
<keyword evidence="10 13" id="KW-1133">Transmembrane helix</keyword>
<evidence type="ECO:0000256" key="8">
    <source>
        <dbReference type="ARBA" id="ARBA00022842"/>
    </source>
</evidence>
<evidence type="ECO:0000256" key="6">
    <source>
        <dbReference type="ARBA" id="ARBA00022741"/>
    </source>
</evidence>
<dbReference type="GO" id="GO:0008553">
    <property type="term" value="F:P-type proton-exporting transporter activity"/>
    <property type="evidence" value="ECO:0007669"/>
    <property type="project" value="InterPro"/>
</dbReference>
<dbReference type="GO" id="GO:0046872">
    <property type="term" value="F:metal ion binding"/>
    <property type="evidence" value="ECO:0007669"/>
    <property type="project" value="UniProtKB-KW"/>
</dbReference>
<organism evidence="15 16">
    <name type="scientific">Tistlia consotensis USBA 355</name>
    <dbReference type="NCBI Taxonomy" id="560819"/>
    <lineage>
        <taxon>Bacteria</taxon>
        <taxon>Pseudomonadati</taxon>
        <taxon>Pseudomonadota</taxon>
        <taxon>Alphaproteobacteria</taxon>
        <taxon>Rhodospirillales</taxon>
        <taxon>Rhodovibrionaceae</taxon>
        <taxon>Tistlia</taxon>
    </lineage>
</organism>
<keyword evidence="3" id="KW-0597">Phosphoprotein</keyword>
<dbReference type="Pfam" id="PF00690">
    <property type="entry name" value="Cation_ATPase_N"/>
    <property type="match status" value="1"/>
</dbReference>
<keyword evidence="9" id="KW-1278">Translocase</keyword>
<feature type="transmembrane region" description="Helical" evidence="13">
    <location>
        <begin position="778"/>
        <end position="800"/>
    </location>
</feature>
<dbReference type="SUPFAM" id="SSF56784">
    <property type="entry name" value="HAD-like"/>
    <property type="match status" value="1"/>
</dbReference>
<dbReference type="AlphaFoldDB" id="A0A1Y6CUX9"/>
<dbReference type="SMART" id="SM00831">
    <property type="entry name" value="Cation_ATPase_N"/>
    <property type="match status" value="1"/>
</dbReference>
<dbReference type="Proteomes" id="UP000192917">
    <property type="component" value="Unassembled WGS sequence"/>
</dbReference>
<dbReference type="NCBIfam" id="TIGR01494">
    <property type="entry name" value="ATPase_P-type"/>
    <property type="match status" value="2"/>
</dbReference>
<accession>A0A1Y6CUX9</accession>
<dbReference type="RefSeq" id="WP_085126614.1">
    <property type="nucleotide sequence ID" value="NZ_FWZX01000043.1"/>
</dbReference>
<dbReference type="GO" id="GO:0016020">
    <property type="term" value="C:membrane"/>
    <property type="evidence" value="ECO:0007669"/>
    <property type="project" value="UniProtKB-SubCell"/>
</dbReference>
<dbReference type="SUPFAM" id="SSF81665">
    <property type="entry name" value="Calcium ATPase, transmembrane domain M"/>
    <property type="match status" value="1"/>
</dbReference>
<dbReference type="Gene3D" id="3.40.50.1000">
    <property type="entry name" value="HAD superfamily/HAD-like"/>
    <property type="match status" value="1"/>
</dbReference>
<feature type="region of interest" description="Disordered" evidence="12">
    <location>
        <begin position="1"/>
        <end position="25"/>
    </location>
</feature>
<keyword evidence="4 13" id="KW-0812">Transmembrane</keyword>
<dbReference type="InterPro" id="IPR059000">
    <property type="entry name" value="ATPase_P-type_domA"/>
</dbReference>
<dbReference type="FunFam" id="2.70.150.10:FF:000042">
    <property type="entry name" value="Plasma membrane ATPase"/>
    <property type="match status" value="1"/>
</dbReference>
<dbReference type="GO" id="GO:0005524">
    <property type="term" value="F:ATP binding"/>
    <property type="evidence" value="ECO:0007669"/>
    <property type="project" value="UniProtKB-KW"/>
</dbReference>
<feature type="transmembrane region" description="Helical" evidence="13">
    <location>
        <begin position="711"/>
        <end position="731"/>
    </location>
</feature>
<dbReference type="PRINTS" id="PR00120">
    <property type="entry name" value="HATPASE"/>
</dbReference>
<evidence type="ECO:0000256" key="5">
    <source>
        <dbReference type="ARBA" id="ARBA00022723"/>
    </source>
</evidence>
<gene>
    <name evidence="15" type="ORF">SAMN05428998_1436</name>
</gene>
<dbReference type="InterPro" id="IPR004014">
    <property type="entry name" value="ATPase_P-typ_cation-transptr_N"/>
</dbReference>
<keyword evidence="5" id="KW-0479">Metal-binding</keyword>
<evidence type="ECO:0000313" key="16">
    <source>
        <dbReference type="Proteomes" id="UP000192917"/>
    </source>
</evidence>
<feature type="domain" description="Cation-transporting P-type ATPase N-terminal" evidence="14">
    <location>
        <begin position="16"/>
        <end position="79"/>
    </location>
</feature>
<dbReference type="STRING" id="560819.SAMN05428998_1436"/>
<evidence type="ECO:0000256" key="9">
    <source>
        <dbReference type="ARBA" id="ARBA00022967"/>
    </source>
</evidence>
<feature type="compositionally biased region" description="Polar residues" evidence="12">
    <location>
        <begin position="1"/>
        <end position="10"/>
    </location>
</feature>
<dbReference type="CDD" id="cd02076">
    <property type="entry name" value="P-type_ATPase_H"/>
    <property type="match status" value="1"/>
</dbReference>
<evidence type="ECO:0000256" key="3">
    <source>
        <dbReference type="ARBA" id="ARBA00022553"/>
    </source>
</evidence>
<evidence type="ECO:0000256" key="11">
    <source>
        <dbReference type="ARBA" id="ARBA00023136"/>
    </source>
</evidence>
<keyword evidence="8" id="KW-0460">Magnesium</keyword>
<dbReference type="FunFam" id="3.40.50.1000:FF:000211">
    <property type="entry name" value="Plasma membrane ATPase"/>
    <property type="match status" value="1"/>
</dbReference>
<dbReference type="PRINTS" id="PR00119">
    <property type="entry name" value="CATATPASE"/>
</dbReference>
<protein>
    <submittedName>
        <fullName evidence="15">H+-transporting ATPase</fullName>
    </submittedName>
</protein>
<feature type="transmembrane region" description="Helical" evidence="13">
    <location>
        <begin position="614"/>
        <end position="635"/>
    </location>
</feature>
<feature type="transmembrane region" description="Helical" evidence="13">
    <location>
        <begin position="226"/>
        <end position="250"/>
    </location>
</feature>
<dbReference type="InterPro" id="IPR044492">
    <property type="entry name" value="P_typ_ATPase_HD_dom"/>
</dbReference>
<evidence type="ECO:0000256" key="4">
    <source>
        <dbReference type="ARBA" id="ARBA00022692"/>
    </source>
</evidence>
<dbReference type="NCBIfam" id="TIGR01647">
    <property type="entry name" value="ATPase-IIIA_H"/>
    <property type="match status" value="1"/>
</dbReference>
<dbReference type="InterPro" id="IPR036412">
    <property type="entry name" value="HAD-like_sf"/>
</dbReference>
<dbReference type="InterPro" id="IPR023214">
    <property type="entry name" value="HAD_sf"/>
</dbReference>